<dbReference type="PROSITE" id="PS51257">
    <property type="entry name" value="PROKAR_LIPOPROTEIN"/>
    <property type="match status" value="1"/>
</dbReference>
<evidence type="ECO:0000256" key="1">
    <source>
        <dbReference type="ARBA" id="ARBA00022737"/>
    </source>
</evidence>
<evidence type="ECO:0000313" key="5">
    <source>
        <dbReference type="EMBL" id="NMD86698.1"/>
    </source>
</evidence>
<dbReference type="Gene3D" id="1.25.40.10">
    <property type="entry name" value="Tetratricopeptide repeat domain"/>
    <property type="match status" value="4"/>
</dbReference>
<comment type="caution">
    <text evidence="5">The sequence shown here is derived from an EMBL/GenBank/DDBJ whole genome shotgun (WGS) entry which is preliminary data.</text>
</comment>
<sequence length="782" mass="86021">MMADRKRMKKSGLNYVLLALLALVTLGCLGVFGWFMFRSHRKVVRYNEAVRAMETGDSSLAKLLLLETIREDRNHEAAIAKLAELLEQEGDWQGAAQLWRRASGLNAFQTEYVGRYQQALLRSGSYEQLLNALERQNQKSALTPEQTVIFAFVTLKSGKAAAAGELIDSVPGEKSPLAVLVRFYLNREKLPRTELLRKLEELTSSEDPVVAFDVCETIARVRSTLGDTEGAEKFRRAAANANPRLGEPQLGDFYLQNGKFEQAAEVFRSMLKRGPAPVTAVKLGEALAAQNKLDQLKALSGQYRIGNKPMLQAGYYLDSLTAFLEKDPKRLAANLKLVDGAVRSPVARMIGLYSAIGTRDLPEVEKQLTALRDGAATATIRERAGGMALPCIAELVRENRIEDATRLARLVQGWMKPELLLLRLITADDLRQGRLGSAEVKQALGAFPKDPVLLNAAAARALQQGEFAAALELAERNRAAGGNNPGILFQLLAAREGLGKLDEVSAEFGSARRKQPEDTALADLYLSFSVRNRRAGELKLLAEELRQAKTPELRVLALAAEAESALLKQDSAAAEKLLREAIAAAPSLPRLYLRLAEAQEAAGKNKEAAATLETGLKAIPADVELAYRAARLHALADDLEPAIRLYSRIADRYPDPELIRVNLSELYAAAGRSAEALKTAESAWLAKPDWPPAQESYGIRLTETGAFDRAVPVLDRRLLAAGKPELRVIQAWRTAMEGLIRQQFETKEYSACLNSCRKLSERIPNSPLAVEFREKAEKLIKK</sequence>
<proteinExistence type="predicted"/>
<protein>
    <recommendedName>
        <fullName evidence="7">Tetratricopeptide repeat protein</fullName>
    </recommendedName>
</protein>
<dbReference type="InterPro" id="IPR051012">
    <property type="entry name" value="CellSynth/LPSAsmb/PSIAsmb"/>
</dbReference>
<evidence type="ECO:0008006" key="7">
    <source>
        <dbReference type="Google" id="ProtNLM"/>
    </source>
</evidence>
<dbReference type="InterPro" id="IPR019734">
    <property type="entry name" value="TPR_rpt"/>
</dbReference>
<dbReference type="Pfam" id="PF14559">
    <property type="entry name" value="TPR_19"/>
    <property type="match status" value="1"/>
</dbReference>
<dbReference type="InterPro" id="IPR011990">
    <property type="entry name" value="TPR-like_helical_dom_sf"/>
</dbReference>
<organism evidence="5 6">
    <name type="scientific">Victivallis vadensis</name>
    <dbReference type="NCBI Taxonomy" id="172901"/>
    <lineage>
        <taxon>Bacteria</taxon>
        <taxon>Pseudomonadati</taxon>
        <taxon>Lentisphaerota</taxon>
        <taxon>Lentisphaeria</taxon>
        <taxon>Victivallales</taxon>
        <taxon>Victivallaceae</taxon>
        <taxon>Victivallis</taxon>
    </lineage>
</organism>
<dbReference type="EMBL" id="JABAEW010000013">
    <property type="protein sequence ID" value="NMD86698.1"/>
    <property type="molecule type" value="Genomic_DNA"/>
</dbReference>
<keyword evidence="4" id="KW-0812">Transmembrane</keyword>
<keyword evidence="4" id="KW-0472">Membrane</keyword>
<dbReference type="SUPFAM" id="SSF48452">
    <property type="entry name" value="TPR-like"/>
    <property type="match status" value="3"/>
</dbReference>
<gene>
    <name evidence="5" type="ORF">HF882_08895</name>
</gene>
<dbReference type="RefSeq" id="WP_168962329.1">
    <property type="nucleotide sequence ID" value="NZ_JABAEW010000013.1"/>
</dbReference>
<evidence type="ECO:0000313" key="6">
    <source>
        <dbReference type="Proteomes" id="UP000576225"/>
    </source>
</evidence>
<evidence type="ECO:0000256" key="4">
    <source>
        <dbReference type="SAM" id="Phobius"/>
    </source>
</evidence>
<evidence type="ECO:0000256" key="2">
    <source>
        <dbReference type="ARBA" id="ARBA00022803"/>
    </source>
</evidence>
<dbReference type="SMART" id="SM00028">
    <property type="entry name" value="TPR"/>
    <property type="match status" value="4"/>
</dbReference>
<keyword evidence="2 3" id="KW-0802">TPR repeat</keyword>
<dbReference type="PANTHER" id="PTHR45586">
    <property type="entry name" value="TPR REPEAT-CONTAINING PROTEIN PA4667"/>
    <property type="match status" value="1"/>
</dbReference>
<dbReference type="AlphaFoldDB" id="A0A848AU81"/>
<name>A0A848AU81_9BACT</name>
<dbReference type="PANTHER" id="PTHR45586:SF1">
    <property type="entry name" value="LIPOPOLYSACCHARIDE ASSEMBLY PROTEIN B"/>
    <property type="match status" value="1"/>
</dbReference>
<feature type="transmembrane region" description="Helical" evidence="4">
    <location>
        <begin position="12"/>
        <end position="37"/>
    </location>
</feature>
<dbReference type="Proteomes" id="UP000576225">
    <property type="component" value="Unassembled WGS sequence"/>
</dbReference>
<reference evidence="5 6" key="1">
    <citation type="submission" date="2020-04" db="EMBL/GenBank/DDBJ databases">
        <authorList>
            <person name="Hitch T.C.A."/>
            <person name="Wylensek D."/>
            <person name="Clavel T."/>
        </authorList>
    </citation>
    <scope>NUCLEOTIDE SEQUENCE [LARGE SCALE GENOMIC DNA]</scope>
    <source>
        <strain evidence="5 6">COR2-253-APC-1A</strain>
    </source>
</reference>
<accession>A0A848AU81</accession>
<feature type="repeat" description="TPR" evidence="3">
    <location>
        <begin position="244"/>
        <end position="277"/>
    </location>
</feature>
<keyword evidence="1" id="KW-0677">Repeat</keyword>
<evidence type="ECO:0000256" key="3">
    <source>
        <dbReference type="PROSITE-ProRule" id="PRU00339"/>
    </source>
</evidence>
<keyword evidence="4" id="KW-1133">Transmembrane helix</keyword>
<dbReference type="PROSITE" id="PS50005">
    <property type="entry name" value="TPR"/>
    <property type="match status" value="1"/>
</dbReference>